<reference evidence="1" key="2">
    <citation type="journal article" date="2024" name="Plant">
        <title>Genomic evolution and insights into agronomic trait innovations of Sesamum species.</title>
        <authorList>
            <person name="Miao H."/>
            <person name="Wang L."/>
            <person name="Qu L."/>
            <person name="Liu H."/>
            <person name="Sun Y."/>
            <person name="Le M."/>
            <person name="Wang Q."/>
            <person name="Wei S."/>
            <person name="Zheng Y."/>
            <person name="Lin W."/>
            <person name="Duan Y."/>
            <person name="Cao H."/>
            <person name="Xiong S."/>
            <person name="Wang X."/>
            <person name="Wei L."/>
            <person name="Li C."/>
            <person name="Ma Q."/>
            <person name="Ju M."/>
            <person name="Zhao R."/>
            <person name="Li G."/>
            <person name="Mu C."/>
            <person name="Tian Q."/>
            <person name="Mei H."/>
            <person name="Zhang T."/>
            <person name="Gao T."/>
            <person name="Zhang H."/>
        </authorList>
    </citation>
    <scope>NUCLEOTIDE SEQUENCE</scope>
    <source>
        <strain evidence="1">KEN1</strain>
    </source>
</reference>
<dbReference type="EMBL" id="JACGWN010000012">
    <property type="protein sequence ID" value="KAL0417203.1"/>
    <property type="molecule type" value="Genomic_DNA"/>
</dbReference>
<dbReference type="PANTHER" id="PTHR11439">
    <property type="entry name" value="GAG-POL-RELATED RETROTRANSPOSON"/>
    <property type="match status" value="1"/>
</dbReference>
<accession>A0AAW2UKA1</accession>
<organism evidence="1">
    <name type="scientific">Sesamum latifolium</name>
    <dbReference type="NCBI Taxonomy" id="2727402"/>
    <lineage>
        <taxon>Eukaryota</taxon>
        <taxon>Viridiplantae</taxon>
        <taxon>Streptophyta</taxon>
        <taxon>Embryophyta</taxon>
        <taxon>Tracheophyta</taxon>
        <taxon>Spermatophyta</taxon>
        <taxon>Magnoliopsida</taxon>
        <taxon>eudicotyledons</taxon>
        <taxon>Gunneridae</taxon>
        <taxon>Pentapetalae</taxon>
        <taxon>asterids</taxon>
        <taxon>lamiids</taxon>
        <taxon>Lamiales</taxon>
        <taxon>Pedaliaceae</taxon>
        <taxon>Sesamum</taxon>
    </lineage>
</organism>
<dbReference type="PANTHER" id="PTHR11439:SF470">
    <property type="entry name" value="CYSTEINE-RICH RLK (RECEPTOR-LIKE PROTEIN KINASE) 8"/>
    <property type="match status" value="1"/>
</dbReference>
<gene>
    <name evidence="1" type="ORF">Slati_3552200</name>
</gene>
<proteinExistence type="predicted"/>
<evidence type="ECO:0000313" key="1">
    <source>
        <dbReference type="EMBL" id="KAL0417203.1"/>
    </source>
</evidence>
<reference evidence="1" key="1">
    <citation type="submission" date="2020-06" db="EMBL/GenBank/DDBJ databases">
        <authorList>
            <person name="Li T."/>
            <person name="Hu X."/>
            <person name="Zhang T."/>
            <person name="Song X."/>
            <person name="Zhang H."/>
            <person name="Dai N."/>
            <person name="Sheng W."/>
            <person name="Hou X."/>
            <person name="Wei L."/>
        </authorList>
    </citation>
    <scope>NUCLEOTIDE SEQUENCE</scope>
    <source>
        <strain evidence="1">KEN1</strain>
        <tissue evidence="1">Leaf</tissue>
    </source>
</reference>
<name>A0AAW2UKA1_9LAMI</name>
<dbReference type="SUPFAM" id="SSF56672">
    <property type="entry name" value="DNA/RNA polymerases"/>
    <property type="match status" value="1"/>
</dbReference>
<comment type="caution">
    <text evidence="1">The sequence shown here is derived from an EMBL/GenBank/DDBJ whole genome shotgun (WGS) entry which is preliminary data.</text>
</comment>
<protein>
    <submittedName>
        <fullName evidence="1">Retrovirus-related Pol polyprotein from transposon RE2</fullName>
    </submittedName>
</protein>
<dbReference type="CDD" id="cd09272">
    <property type="entry name" value="RNase_HI_RT_Ty1"/>
    <property type="match status" value="1"/>
</dbReference>
<dbReference type="InterPro" id="IPR043502">
    <property type="entry name" value="DNA/RNA_pol_sf"/>
</dbReference>
<dbReference type="AlphaFoldDB" id="A0AAW2UKA1"/>
<sequence>MYLHDLFTIKDLGTAKYFLGIELARSSHGMLATQTKYISDIIKDAGLIQAKNTNTPLPTGVKLTSDCGCLLTDPSKYRRLVGRILYLGFTRPDVSHAAQQLSQYLQHPCQSHWDAAVHLVKYLKGNPATGLFFPSNNSVQLTTFCDADWADCLDTRRSLMGFCIFLGHTPISWKTKKQATVSKSTAEAEISESGIYSIGSPHHSHPVFHERTKHLEIDCHIVRDKFKEGFVNPTHICANDQVADIFTKPLPGPAFQYMKSKLNLLSLPPRLTCGGAVKSIEICSFSQQASSMNPELEVAVVT</sequence>